<proteinExistence type="predicted"/>
<protein>
    <submittedName>
        <fullName evidence="1">Uncharacterized protein</fullName>
    </submittedName>
</protein>
<reference evidence="1" key="2">
    <citation type="submission" date="2023-02" db="EMBL/GenBank/DDBJ databases">
        <authorList>
            <person name="Swenson N.G."/>
            <person name="Wegrzyn J.L."/>
            <person name="Mcevoy S.L."/>
        </authorList>
    </citation>
    <scope>NUCLEOTIDE SEQUENCE</scope>
    <source>
        <strain evidence="1">91603</strain>
        <tissue evidence="1">Leaf</tissue>
    </source>
</reference>
<evidence type="ECO:0000313" key="2">
    <source>
        <dbReference type="Proteomes" id="UP001064489"/>
    </source>
</evidence>
<evidence type="ECO:0000313" key="1">
    <source>
        <dbReference type="EMBL" id="KAI9174057.1"/>
    </source>
</evidence>
<sequence length="168" mass="18843">MRWSVGDGSSLWVFKDKWIPCPNSFMPITLNPGSNILVSDLIDRYRRGWNTVKIDQVLLPIDKVVIISIHISWSSGQDSLRWHFEKSGEYSVRRGYNLAVENNCQVSVSDPSNMCSRRSSLTAMGGGAVGEVSPPLVYDEEDPASLSHKRGRRFLEFEKGGETFPVHG</sequence>
<dbReference type="Proteomes" id="UP001064489">
    <property type="component" value="Chromosome 8"/>
</dbReference>
<gene>
    <name evidence="1" type="ORF">LWI28_011253</name>
</gene>
<dbReference type="AlphaFoldDB" id="A0AAD5IQT5"/>
<reference evidence="1" key="1">
    <citation type="journal article" date="2022" name="Plant J.">
        <title>Strategies of tolerance reflected in two North American maple genomes.</title>
        <authorList>
            <person name="McEvoy S.L."/>
            <person name="Sezen U.U."/>
            <person name="Trouern-Trend A."/>
            <person name="McMahon S.M."/>
            <person name="Schaberg P.G."/>
            <person name="Yang J."/>
            <person name="Wegrzyn J.L."/>
            <person name="Swenson N.G."/>
        </authorList>
    </citation>
    <scope>NUCLEOTIDE SEQUENCE</scope>
    <source>
        <strain evidence="1">91603</strain>
    </source>
</reference>
<name>A0AAD5IQT5_ACENE</name>
<comment type="caution">
    <text evidence="1">The sequence shown here is derived from an EMBL/GenBank/DDBJ whole genome shotgun (WGS) entry which is preliminary data.</text>
</comment>
<organism evidence="1 2">
    <name type="scientific">Acer negundo</name>
    <name type="common">Box elder</name>
    <dbReference type="NCBI Taxonomy" id="4023"/>
    <lineage>
        <taxon>Eukaryota</taxon>
        <taxon>Viridiplantae</taxon>
        <taxon>Streptophyta</taxon>
        <taxon>Embryophyta</taxon>
        <taxon>Tracheophyta</taxon>
        <taxon>Spermatophyta</taxon>
        <taxon>Magnoliopsida</taxon>
        <taxon>eudicotyledons</taxon>
        <taxon>Gunneridae</taxon>
        <taxon>Pentapetalae</taxon>
        <taxon>rosids</taxon>
        <taxon>malvids</taxon>
        <taxon>Sapindales</taxon>
        <taxon>Sapindaceae</taxon>
        <taxon>Hippocastanoideae</taxon>
        <taxon>Acereae</taxon>
        <taxon>Acer</taxon>
    </lineage>
</organism>
<keyword evidence="2" id="KW-1185">Reference proteome</keyword>
<accession>A0AAD5IQT5</accession>
<dbReference type="EMBL" id="JAJSOW010000103">
    <property type="protein sequence ID" value="KAI9174057.1"/>
    <property type="molecule type" value="Genomic_DNA"/>
</dbReference>